<dbReference type="AlphaFoldDB" id="A0A1X7IH02"/>
<dbReference type="EMBL" id="FXBB01000002">
    <property type="protein sequence ID" value="SMG14091.1"/>
    <property type="molecule type" value="Genomic_DNA"/>
</dbReference>
<dbReference type="Proteomes" id="UP000193355">
    <property type="component" value="Unassembled WGS sequence"/>
</dbReference>
<evidence type="ECO:0000313" key="2">
    <source>
        <dbReference type="Proteomes" id="UP000193355"/>
    </source>
</evidence>
<protein>
    <submittedName>
        <fullName evidence="1">Uncharacterized protein</fullName>
    </submittedName>
</protein>
<name>A0A1X7IH02_9BACT</name>
<keyword evidence="2" id="KW-1185">Reference proteome</keyword>
<dbReference type="STRING" id="561720.SAMN06275492_10258"/>
<reference evidence="2" key="1">
    <citation type="submission" date="2017-04" db="EMBL/GenBank/DDBJ databases">
        <authorList>
            <person name="Varghese N."/>
            <person name="Submissions S."/>
        </authorList>
    </citation>
    <scope>NUCLEOTIDE SEQUENCE [LARGE SCALE GENOMIC DNA]</scope>
    <source>
        <strain evidence="2">USBA 82</strain>
    </source>
</reference>
<dbReference type="RefSeq" id="WP_159448192.1">
    <property type="nucleotide sequence ID" value="NZ_FXBB01000002.1"/>
</dbReference>
<accession>A0A1X7IH02</accession>
<gene>
    <name evidence="1" type="ORF">SAMN06275492_10258</name>
</gene>
<evidence type="ECO:0000313" key="1">
    <source>
        <dbReference type="EMBL" id="SMG14091.1"/>
    </source>
</evidence>
<sequence>MKFSVLNVGQFADVSVEFGDLTLLVGAQGTGKSVFCSFSSSLRIRSM</sequence>
<proteinExistence type="predicted"/>
<organism evidence="1 2">
    <name type="scientific">Dethiosulfovibrio salsuginis</name>
    <dbReference type="NCBI Taxonomy" id="561720"/>
    <lineage>
        <taxon>Bacteria</taxon>
        <taxon>Thermotogati</taxon>
        <taxon>Synergistota</taxon>
        <taxon>Synergistia</taxon>
        <taxon>Synergistales</taxon>
        <taxon>Dethiosulfovibrionaceae</taxon>
        <taxon>Dethiosulfovibrio</taxon>
    </lineage>
</organism>